<keyword evidence="4" id="KW-1185">Reference proteome</keyword>
<dbReference type="InterPro" id="IPR009057">
    <property type="entry name" value="Homeodomain-like_sf"/>
</dbReference>
<evidence type="ECO:0000259" key="2">
    <source>
        <dbReference type="Pfam" id="PF01498"/>
    </source>
</evidence>
<name>A0A4Y2IAK4_ARAVE</name>
<dbReference type="GO" id="GO:0015074">
    <property type="term" value="P:DNA integration"/>
    <property type="evidence" value="ECO:0007669"/>
    <property type="project" value="InterPro"/>
</dbReference>
<dbReference type="InterPro" id="IPR002492">
    <property type="entry name" value="Transposase_Tc1-like"/>
</dbReference>
<evidence type="ECO:0000313" key="3">
    <source>
        <dbReference type="EMBL" id="GBM74693.1"/>
    </source>
</evidence>
<dbReference type="Proteomes" id="UP000499080">
    <property type="component" value="Unassembled WGS sequence"/>
</dbReference>
<proteinExistence type="predicted"/>
<dbReference type="GO" id="GO:0006313">
    <property type="term" value="P:DNA transposition"/>
    <property type="evidence" value="ECO:0007669"/>
    <property type="project" value="InterPro"/>
</dbReference>
<protein>
    <recommendedName>
        <fullName evidence="2">Transposase Tc1-like domain-containing protein</fullName>
    </recommendedName>
</protein>
<gene>
    <name evidence="3" type="ORF">AVEN_77559_1</name>
</gene>
<evidence type="ECO:0000256" key="1">
    <source>
        <dbReference type="ARBA" id="ARBA00004123"/>
    </source>
</evidence>
<dbReference type="AlphaFoldDB" id="A0A4Y2IAK4"/>
<evidence type="ECO:0000313" key="4">
    <source>
        <dbReference type="Proteomes" id="UP000499080"/>
    </source>
</evidence>
<feature type="domain" description="Transposase Tc1-like" evidence="2">
    <location>
        <begin position="72"/>
        <end position="144"/>
    </location>
</feature>
<organism evidence="3 4">
    <name type="scientific">Araneus ventricosus</name>
    <name type="common">Orbweaver spider</name>
    <name type="synonym">Epeira ventricosa</name>
    <dbReference type="NCBI Taxonomy" id="182803"/>
    <lineage>
        <taxon>Eukaryota</taxon>
        <taxon>Metazoa</taxon>
        <taxon>Ecdysozoa</taxon>
        <taxon>Arthropoda</taxon>
        <taxon>Chelicerata</taxon>
        <taxon>Arachnida</taxon>
        <taxon>Araneae</taxon>
        <taxon>Araneomorphae</taxon>
        <taxon>Entelegynae</taxon>
        <taxon>Araneoidea</taxon>
        <taxon>Araneidae</taxon>
        <taxon>Araneus</taxon>
    </lineage>
</organism>
<dbReference type="EMBL" id="BGPR01002510">
    <property type="protein sequence ID" value="GBM74693.1"/>
    <property type="molecule type" value="Genomic_DNA"/>
</dbReference>
<dbReference type="GO" id="GO:0005634">
    <property type="term" value="C:nucleus"/>
    <property type="evidence" value="ECO:0007669"/>
    <property type="project" value="UniProtKB-SubCell"/>
</dbReference>
<comment type="caution">
    <text evidence="3">The sequence shown here is derived from an EMBL/GenBank/DDBJ whole genome shotgun (WGS) entry which is preliminary data.</text>
</comment>
<dbReference type="Pfam" id="PF01498">
    <property type="entry name" value="HTH_Tnp_Tc3_2"/>
    <property type="match status" value="1"/>
</dbReference>
<dbReference type="SUPFAM" id="SSF46689">
    <property type="entry name" value="Homeodomain-like"/>
    <property type="match status" value="1"/>
</dbReference>
<accession>A0A4Y2IAK4</accession>
<comment type="subcellular location">
    <subcellularLocation>
        <location evidence="1">Nucleus</location>
    </subcellularLocation>
</comment>
<dbReference type="GO" id="GO:0003677">
    <property type="term" value="F:DNA binding"/>
    <property type="evidence" value="ECO:0007669"/>
    <property type="project" value="InterPro"/>
</dbReference>
<reference evidence="3 4" key="1">
    <citation type="journal article" date="2019" name="Sci. Rep.">
        <title>Orb-weaving spider Araneus ventricosus genome elucidates the spidroin gene catalogue.</title>
        <authorList>
            <person name="Kono N."/>
            <person name="Nakamura H."/>
            <person name="Ohtoshi R."/>
            <person name="Moran D.A.P."/>
            <person name="Shinohara A."/>
            <person name="Yoshida Y."/>
            <person name="Fujiwara M."/>
            <person name="Mori M."/>
            <person name="Tomita M."/>
            <person name="Arakawa K."/>
        </authorList>
    </citation>
    <scope>NUCLEOTIDE SEQUENCE [LARGE SCALE GENOMIC DNA]</scope>
</reference>
<sequence>MRKFCSQQSAIMSHLSDVQRGLAVTSVSSSANLMGVSRTTVSRVMTAYTKLGKVSSEKRYSGRNSKLTARDRRALKRKVTLKHKTTLPQIATEMNTHLQSTVSTKTIQRELHSASIHGRVTISKPLVSPQIAMKRRQWCRDHQNWAQQQ</sequence>
<dbReference type="OrthoDB" id="6433509at2759"/>